<dbReference type="AlphaFoldDB" id="A0A6A6BQW2"/>
<dbReference type="PROSITE" id="PS50961">
    <property type="entry name" value="HTH_LA"/>
    <property type="match status" value="1"/>
</dbReference>
<dbReference type="Gene3D" id="1.10.10.10">
    <property type="entry name" value="Winged helix-like DNA-binding domain superfamily/Winged helix DNA-binding domain"/>
    <property type="match status" value="1"/>
</dbReference>
<protein>
    <recommendedName>
        <fullName evidence="4">HTH La-type RNA-binding domain-containing protein</fullName>
    </recommendedName>
</protein>
<feature type="domain" description="HTH La-type RNA-binding" evidence="4">
    <location>
        <begin position="607"/>
        <end position="701"/>
    </location>
</feature>
<evidence type="ECO:0000313" key="5">
    <source>
        <dbReference type="EMBL" id="KAF2145695.1"/>
    </source>
</evidence>
<dbReference type="Pfam" id="PF21071">
    <property type="entry name" value="LARP1_HEAT"/>
    <property type="match status" value="1"/>
</dbReference>
<feature type="compositionally biased region" description="Polar residues" evidence="3">
    <location>
        <begin position="468"/>
        <end position="477"/>
    </location>
</feature>
<keyword evidence="1 2" id="KW-0694">RNA-binding</keyword>
<dbReference type="GeneID" id="54300415"/>
<feature type="compositionally biased region" description="Basic and acidic residues" evidence="3">
    <location>
        <begin position="52"/>
        <end position="68"/>
    </location>
</feature>
<gene>
    <name evidence="5" type="ORF">K452DRAFT_305669</name>
</gene>
<dbReference type="PANTHER" id="PTHR22792:SF132">
    <property type="entry name" value="LA-RELATED PROTEIN 1"/>
    <property type="match status" value="1"/>
</dbReference>
<dbReference type="CDD" id="cd07323">
    <property type="entry name" value="LAM"/>
    <property type="match status" value="1"/>
</dbReference>
<dbReference type="SMART" id="SM00684">
    <property type="entry name" value="DM15"/>
    <property type="match status" value="2"/>
</dbReference>
<dbReference type="GO" id="GO:0000339">
    <property type="term" value="F:RNA cap binding"/>
    <property type="evidence" value="ECO:0007669"/>
    <property type="project" value="InterPro"/>
</dbReference>
<feature type="compositionally biased region" description="Polar residues" evidence="3">
    <location>
        <begin position="396"/>
        <end position="426"/>
    </location>
</feature>
<name>A0A6A6BQW2_9PEZI</name>
<dbReference type="PANTHER" id="PTHR22792">
    <property type="entry name" value="LUPUS LA PROTEIN-RELATED"/>
    <property type="match status" value="1"/>
</dbReference>
<proteinExistence type="predicted"/>
<feature type="compositionally biased region" description="Polar residues" evidence="3">
    <location>
        <begin position="310"/>
        <end position="321"/>
    </location>
</feature>
<dbReference type="GO" id="GO:0045727">
    <property type="term" value="P:positive regulation of translation"/>
    <property type="evidence" value="ECO:0007669"/>
    <property type="project" value="TreeGrafter"/>
</dbReference>
<evidence type="ECO:0000256" key="3">
    <source>
        <dbReference type="SAM" id="MobiDB-lite"/>
    </source>
</evidence>
<dbReference type="OrthoDB" id="340227at2759"/>
<dbReference type="GO" id="GO:0010494">
    <property type="term" value="C:cytoplasmic stress granule"/>
    <property type="evidence" value="ECO:0007669"/>
    <property type="project" value="TreeGrafter"/>
</dbReference>
<feature type="compositionally biased region" description="Basic and acidic residues" evidence="3">
    <location>
        <begin position="350"/>
        <end position="365"/>
    </location>
</feature>
<feature type="compositionally biased region" description="Basic and acidic residues" evidence="3">
    <location>
        <begin position="432"/>
        <end position="445"/>
    </location>
</feature>
<evidence type="ECO:0000313" key="6">
    <source>
        <dbReference type="Proteomes" id="UP000799438"/>
    </source>
</evidence>
<accession>A0A6A6BQW2</accession>
<feature type="compositionally biased region" description="Basic and acidic residues" evidence="3">
    <location>
        <begin position="145"/>
        <end position="159"/>
    </location>
</feature>
<dbReference type="InterPro" id="IPR006607">
    <property type="entry name" value="DM15"/>
</dbReference>
<dbReference type="EMBL" id="ML995477">
    <property type="protein sequence ID" value="KAF2145695.1"/>
    <property type="molecule type" value="Genomic_DNA"/>
</dbReference>
<keyword evidence="6" id="KW-1185">Reference proteome</keyword>
<feature type="compositionally biased region" description="Low complexity" evidence="3">
    <location>
        <begin position="182"/>
        <end position="198"/>
    </location>
</feature>
<dbReference type="SMART" id="SM00715">
    <property type="entry name" value="LA"/>
    <property type="match status" value="1"/>
</dbReference>
<feature type="compositionally biased region" description="Low complexity" evidence="3">
    <location>
        <begin position="544"/>
        <end position="554"/>
    </location>
</feature>
<feature type="compositionally biased region" description="Polar residues" evidence="3">
    <location>
        <begin position="123"/>
        <end position="143"/>
    </location>
</feature>
<dbReference type="RefSeq" id="XP_033401407.1">
    <property type="nucleotide sequence ID" value="XM_033542918.1"/>
</dbReference>
<feature type="compositionally biased region" description="Gly residues" evidence="3">
    <location>
        <begin position="326"/>
        <end position="335"/>
    </location>
</feature>
<dbReference type="Pfam" id="PF05383">
    <property type="entry name" value="La"/>
    <property type="match status" value="1"/>
</dbReference>
<feature type="compositionally biased region" description="Low complexity" evidence="3">
    <location>
        <begin position="16"/>
        <end position="33"/>
    </location>
</feature>
<feature type="compositionally biased region" description="Polar residues" evidence="3">
    <location>
        <begin position="75"/>
        <end position="90"/>
    </location>
</feature>
<evidence type="ECO:0000256" key="2">
    <source>
        <dbReference type="PROSITE-ProRule" id="PRU00332"/>
    </source>
</evidence>
<feature type="compositionally biased region" description="Low complexity" evidence="3">
    <location>
        <begin position="113"/>
        <end position="122"/>
    </location>
</feature>
<dbReference type="InterPro" id="IPR045180">
    <property type="entry name" value="La_dom_prot"/>
</dbReference>
<dbReference type="InterPro" id="IPR036388">
    <property type="entry name" value="WH-like_DNA-bd_sf"/>
</dbReference>
<organism evidence="5 6">
    <name type="scientific">Aplosporella prunicola CBS 121167</name>
    <dbReference type="NCBI Taxonomy" id="1176127"/>
    <lineage>
        <taxon>Eukaryota</taxon>
        <taxon>Fungi</taxon>
        <taxon>Dikarya</taxon>
        <taxon>Ascomycota</taxon>
        <taxon>Pezizomycotina</taxon>
        <taxon>Dothideomycetes</taxon>
        <taxon>Dothideomycetes incertae sedis</taxon>
        <taxon>Botryosphaeriales</taxon>
        <taxon>Aplosporellaceae</taxon>
        <taxon>Aplosporella</taxon>
    </lineage>
</organism>
<evidence type="ECO:0000259" key="4">
    <source>
        <dbReference type="PROSITE" id="PS50961"/>
    </source>
</evidence>
<evidence type="ECO:0000256" key="1">
    <source>
        <dbReference type="ARBA" id="ARBA00022884"/>
    </source>
</evidence>
<feature type="compositionally biased region" description="Low complexity" evidence="3">
    <location>
        <begin position="91"/>
        <end position="106"/>
    </location>
</feature>
<dbReference type="InterPro" id="IPR036390">
    <property type="entry name" value="WH_DNA-bd_sf"/>
</dbReference>
<dbReference type="SUPFAM" id="SSF46785">
    <property type="entry name" value="Winged helix' DNA-binding domain"/>
    <property type="match status" value="1"/>
</dbReference>
<feature type="region of interest" description="Disordered" evidence="3">
    <location>
        <begin position="1"/>
        <end position="554"/>
    </location>
</feature>
<dbReference type="Proteomes" id="UP000799438">
    <property type="component" value="Unassembled WGS sequence"/>
</dbReference>
<dbReference type="GO" id="GO:0048255">
    <property type="term" value="P:mRNA stabilization"/>
    <property type="evidence" value="ECO:0007669"/>
    <property type="project" value="InterPro"/>
</dbReference>
<reference evidence="5" key="1">
    <citation type="journal article" date="2020" name="Stud. Mycol.">
        <title>101 Dothideomycetes genomes: a test case for predicting lifestyles and emergence of pathogens.</title>
        <authorList>
            <person name="Haridas S."/>
            <person name="Albert R."/>
            <person name="Binder M."/>
            <person name="Bloem J."/>
            <person name="Labutti K."/>
            <person name="Salamov A."/>
            <person name="Andreopoulos B."/>
            <person name="Baker S."/>
            <person name="Barry K."/>
            <person name="Bills G."/>
            <person name="Bluhm B."/>
            <person name="Cannon C."/>
            <person name="Castanera R."/>
            <person name="Culley D."/>
            <person name="Daum C."/>
            <person name="Ezra D."/>
            <person name="Gonzalez J."/>
            <person name="Henrissat B."/>
            <person name="Kuo A."/>
            <person name="Liang C."/>
            <person name="Lipzen A."/>
            <person name="Lutzoni F."/>
            <person name="Magnuson J."/>
            <person name="Mondo S."/>
            <person name="Nolan M."/>
            <person name="Ohm R."/>
            <person name="Pangilinan J."/>
            <person name="Park H.-J."/>
            <person name="Ramirez L."/>
            <person name="Alfaro M."/>
            <person name="Sun H."/>
            <person name="Tritt A."/>
            <person name="Yoshinaga Y."/>
            <person name="Zwiers L.-H."/>
            <person name="Turgeon B."/>
            <person name="Goodwin S."/>
            <person name="Spatafora J."/>
            <person name="Crous P."/>
            <person name="Grigoriev I."/>
        </authorList>
    </citation>
    <scope>NUCLEOTIDE SEQUENCE</scope>
    <source>
        <strain evidence="5">CBS 121167</strain>
    </source>
</reference>
<feature type="compositionally biased region" description="Basic and acidic residues" evidence="3">
    <location>
        <begin position="206"/>
        <end position="230"/>
    </location>
</feature>
<dbReference type="InterPro" id="IPR006630">
    <property type="entry name" value="La_HTH"/>
</dbReference>
<feature type="compositionally biased region" description="Basic and acidic residues" evidence="3">
    <location>
        <begin position="272"/>
        <end position="289"/>
    </location>
</feature>
<dbReference type="GO" id="GO:0005829">
    <property type="term" value="C:cytosol"/>
    <property type="evidence" value="ECO:0007669"/>
    <property type="project" value="TreeGrafter"/>
</dbReference>
<sequence>MAASFSYAQAAKGIVSNTTSTSQSSKTPSGTTTPAVASEPNGLNWAEDGETDDHAAENNAEDANKTEEAAANDAPSSSQKPAANAQPNGDSGTSSPSVGASSSSVTTKEDDSSSVPNASSDSTWDSKSQASNAAEKSNEQSGASEKGKGKEKKKEKEKPPVVLQEAPLPAVNIWKQRAEAQAKTTPAPKPAASTPKPAQTGATKASTDKAAEPAKADARRKSKVIDESEVSKVGGKPQGDKPRRAAQPTTAAQPPPVKDQESWPTPEDVLNEDQRKAQEKTDKPEKDRVVAAPKSHGKNEWVSMPYTPSVVFNTPLPNTNPRRGGRGGSRGGAAVGGRPTPNGASNGVATERDFVNGEQPRRGRADGGSAQEASGKVKRTASANSQAPAGGEAQRNDASVQTVRSSNADNASGLSGSQTAPRNNAPRQKGNRKFDQAASEKRNDDSVSPSDLLPNGAGSSEQGRRRSFSQGDGQQMPSRGAERRAGQFGSISGRERGENRGRGNMRGGRNGAHGYQNGHHASYPNAHSFGLPRSPTGYSAEFFGQGSQQQRGYRGNNARSQSMQADTMFGRPPAGYPGAPGMNPLQTYGLYDYSMQHPMSAVPFNYQMDPYQIAQTVLMQLEYYFSVDNLCKDMYLRKHMDSQGFVFLTFIADFNRVKQLTTELDLIRYACCLSKTIDYRVGADGKDRLRKREGWEQWVLAMNDRDASAQNEGPEEVNQPQMPQVQAARFPGFPGGMPVSPPSEAFQPLNGMVQGASPVNGGPVGSDLPNGGAYPETSQLPSMNVGAVPSFAPAAASNGMNPEADTFSDAQTKGLTVIVRKRDQATEKQPPFHTDASRTFSDGEVDGKSIAKELQKTDTKQAEAQTNGHGPVEANEVRKSDVLTRSLTPATPGNSTMRLYWVKGQESPVESESLPQDSKIVLYNELYRTALVRRDAAAVGKCPYDMDVLFQFWSHFLIRNFNTHMYDDFRRLALEDYAHRASDVGLKSLIKFYGEALSSQTVVIRERVAQHYVDLIKSESSEENKPAFNQLQAAWRNRKLNLKNRKKISAFIDEELKNSLDSQ</sequence>